<keyword evidence="3" id="KW-0012">Acyltransferase</keyword>
<dbReference type="PANTHER" id="PTHR18919:SF139">
    <property type="entry name" value="THIOLASE-LIKE PROTEIN TYPE 1 ADDITIONAL C-TERMINAL DOMAIN-CONTAINING PROTEIN"/>
    <property type="match status" value="1"/>
</dbReference>
<evidence type="ECO:0000259" key="4">
    <source>
        <dbReference type="Pfam" id="PF18313"/>
    </source>
</evidence>
<accession>A0ABN2ND57</accession>
<keyword evidence="6" id="KW-1185">Reference proteome</keyword>
<proteinExistence type="inferred from homology"/>
<comment type="caution">
    <text evidence="5">The sequence shown here is derived from an EMBL/GenBank/DDBJ whole genome shotgun (WGS) entry which is preliminary data.</text>
</comment>
<gene>
    <name evidence="5" type="ORF">GCM10009836_48050</name>
</gene>
<evidence type="ECO:0000313" key="6">
    <source>
        <dbReference type="Proteomes" id="UP001500449"/>
    </source>
</evidence>
<name>A0ABN2ND57_9PSEU</name>
<evidence type="ECO:0000256" key="1">
    <source>
        <dbReference type="ARBA" id="ARBA00010982"/>
    </source>
</evidence>
<dbReference type="InterPro" id="IPR040771">
    <property type="entry name" value="TLP1_add_C"/>
</dbReference>
<dbReference type="Gene3D" id="3.40.47.10">
    <property type="match status" value="1"/>
</dbReference>
<dbReference type="PANTHER" id="PTHR18919">
    <property type="entry name" value="ACETYL-COA C-ACYLTRANSFERASE"/>
    <property type="match status" value="1"/>
</dbReference>
<reference evidence="5 6" key="1">
    <citation type="journal article" date="2019" name="Int. J. Syst. Evol. Microbiol.">
        <title>The Global Catalogue of Microorganisms (GCM) 10K type strain sequencing project: providing services to taxonomists for standard genome sequencing and annotation.</title>
        <authorList>
            <consortium name="The Broad Institute Genomics Platform"/>
            <consortium name="The Broad Institute Genome Sequencing Center for Infectious Disease"/>
            <person name="Wu L."/>
            <person name="Ma J."/>
        </authorList>
    </citation>
    <scope>NUCLEOTIDE SEQUENCE [LARGE SCALE GENOMIC DNA]</scope>
    <source>
        <strain evidence="5 6">JCM 16009</strain>
    </source>
</reference>
<dbReference type="InterPro" id="IPR016039">
    <property type="entry name" value="Thiolase-like"/>
</dbReference>
<dbReference type="SUPFAM" id="SSF53901">
    <property type="entry name" value="Thiolase-like"/>
    <property type="match status" value="1"/>
</dbReference>
<evidence type="ECO:0000256" key="3">
    <source>
        <dbReference type="ARBA" id="ARBA00023315"/>
    </source>
</evidence>
<evidence type="ECO:0000313" key="5">
    <source>
        <dbReference type="EMBL" id="GAA1862150.1"/>
    </source>
</evidence>
<dbReference type="Pfam" id="PF18313">
    <property type="entry name" value="TLP1_add_C"/>
    <property type="match status" value="1"/>
</dbReference>
<feature type="domain" description="Thiolase-like protein type 1 additional C-terminal" evidence="4">
    <location>
        <begin position="439"/>
        <end position="483"/>
    </location>
</feature>
<dbReference type="Proteomes" id="UP001500449">
    <property type="component" value="Unassembled WGS sequence"/>
</dbReference>
<evidence type="ECO:0000256" key="2">
    <source>
        <dbReference type="ARBA" id="ARBA00022679"/>
    </source>
</evidence>
<sequence length="520" mass="53525">MPPLYYRPRVHDDRSPVLVGVGRVLGNRDRTVAGAREPLRLAADAVQAAAADAGEPGVRLLRELDSISVAHTASWAYDDLPALLAERLAAEPRRRFSAPVGGHWPAALVDAAAARIAAGETRIELVAGAEASASVTMVERAGVEPGGDLGWTAEPGGTARFGPDDLGSPAMQAAGLVLPTRVYPLVDLAHGHAVGETPAETMSRGAEVFAALSRVASTQATAWNPAERTVAEILDVGPGNRMVCEPYPLAVNAMPLVDQAAAVLVVSRGLARERGIPESAMVHVWGGAGATDAADVLARATLAGSPALCSVFDRTLASAGLTADEIDVVDLYSCFPVVPRLAARYLGRDVAGLAGATGGHSAYGGPLSSYSLHAIAACAARIRAGPRTALVHANGGYLTHQHALVLAAEPHVDGYVGDPEPHDVAEPGPAPCPRGEHLVTVEAATVEYDRDGLPRQGFLVGRTADGRRLAGCTPAGDAASTRTLSLFPEGTGSPAGPAVVGRQVRVTPIGENVQVDPGRE</sequence>
<dbReference type="Gene3D" id="2.40.50.840">
    <property type="match status" value="1"/>
</dbReference>
<protein>
    <submittedName>
        <fullName evidence="5">Acetyl-CoA acetyltransferase</fullName>
    </submittedName>
</protein>
<keyword evidence="2" id="KW-0808">Transferase</keyword>
<dbReference type="EMBL" id="BAAAQK010000018">
    <property type="protein sequence ID" value="GAA1862150.1"/>
    <property type="molecule type" value="Genomic_DNA"/>
</dbReference>
<organism evidence="5 6">
    <name type="scientific">Pseudonocardia ailaonensis</name>
    <dbReference type="NCBI Taxonomy" id="367279"/>
    <lineage>
        <taxon>Bacteria</taxon>
        <taxon>Bacillati</taxon>
        <taxon>Actinomycetota</taxon>
        <taxon>Actinomycetes</taxon>
        <taxon>Pseudonocardiales</taxon>
        <taxon>Pseudonocardiaceae</taxon>
        <taxon>Pseudonocardia</taxon>
    </lineage>
</organism>
<comment type="similarity">
    <text evidence="1">Belongs to the thiolase-like superfamily. Thiolase family.</text>
</comment>